<organism evidence="5 6">
    <name type="scientific">Serratia sp. (strain ATCC 39006)</name>
    <name type="common">Prodigiosinella confusarubida</name>
    <dbReference type="NCBI Taxonomy" id="104623"/>
    <lineage>
        <taxon>Bacteria</taxon>
        <taxon>Pseudomonadati</taxon>
        <taxon>Pseudomonadota</taxon>
        <taxon>Gammaproteobacteria</taxon>
        <taxon>Enterobacterales</taxon>
        <taxon>Pectobacteriaceae</taxon>
        <taxon>Prodigiosinella</taxon>
    </lineage>
</organism>
<reference evidence="5" key="4">
    <citation type="submission" date="2017-11" db="EMBL/GenBank/DDBJ databases">
        <title>Complete genome sequence of Serratia sp. ATCC 39006.</title>
        <authorList>
            <person name="Hampton H.G."/>
            <person name="Jackson S.A."/>
            <person name="Jauregui R."/>
            <person name="Poulter G.T.M."/>
            <person name="Salmond G.P.C."/>
            <person name="Fineran P.C."/>
        </authorList>
    </citation>
    <scope>NUCLEOTIDE SEQUENCE</scope>
    <source>
        <strain evidence="5">ATCC 39006</strain>
    </source>
</reference>
<dbReference type="GO" id="GO:0016491">
    <property type="term" value="F:oxidoreductase activity"/>
    <property type="evidence" value="ECO:0007669"/>
    <property type="project" value="UniProtKB-KW"/>
</dbReference>
<reference evidence="4 7" key="3">
    <citation type="submission" date="2017-11" db="EMBL/GenBank/DDBJ databases">
        <title>Complete genome sequence of Serratia sp. ATCC 39006 LacA.</title>
        <authorList>
            <person name="Hampton H.G."/>
            <person name="Jackson S.A."/>
            <person name="Jauregui R."/>
            <person name="Poulter G.T.M."/>
            <person name="Salmond G.P.C."/>
            <person name="Fineran P.C."/>
        </authorList>
    </citation>
    <scope>NUCLEOTIDE SEQUENCE [LARGE SCALE GENOMIC DNA]</scope>
    <source>
        <strain evidence="4 7">ATCC 39006</strain>
    </source>
</reference>
<evidence type="ECO:0000313" key="6">
    <source>
        <dbReference type="Proteomes" id="UP000017700"/>
    </source>
</evidence>
<dbReference type="AlphaFoldDB" id="A0A2I5TEN5"/>
<keyword evidence="1" id="KW-0521">NADP</keyword>
<proteinExistence type="predicted"/>
<evidence type="ECO:0000259" key="3">
    <source>
        <dbReference type="Pfam" id="PF05368"/>
    </source>
</evidence>
<protein>
    <recommendedName>
        <fullName evidence="3">NmrA-like domain-containing protein</fullName>
    </recommendedName>
</protein>
<dbReference type="RefSeq" id="WP_071790840.1">
    <property type="nucleotide sequence ID" value="NZ_CP025084.1"/>
</dbReference>
<accession>A0A2I5TEN5</accession>
<dbReference type="EMBL" id="CP025085">
    <property type="protein sequence ID" value="AUG98713.1"/>
    <property type="molecule type" value="Genomic_DNA"/>
</dbReference>
<evidence type="ECO:0000256" key="2">
    <source>
        <dbReference type="ARBA" id="ARBA00023002"/>
    </source>
</evidence>
<dbReference type="Pfam" id="PF05368">
    <property type="entry name" value="NmrA"/>
    <property type="match status" value="1"/>
</dbReference>
<dbReference type="InterPro" id="IPR008030">
    <property type="entry name" value="NmrA-like"/>
</dbReference>
<dbReference type="InterPro" id="IPR036291">
    <property type="entry name" value="NAD(P)-bd_dom_sf"/>
</dbReference>
<dbReference type="SUPFAM" id="SSF51735">
    <property type="entry name" value="NAD(P)-binding Rossmann-fold domains"/>
    <property type="match status" value="1"/>
</dbReference>
<dbReference type="OrthoDB" id="5540862at2"/>
<name>A0A2I5TEN5_SERS3</name>
<evidence type="ECO:0000313" key="5">
    <source>
        <dbReference type="EMBL" id="AUH03028.1"/>
    </source>
</evidence>
<dbReference type="InterPro" id="IPR051609">
    <property type="entry name" value="NmrA/Isoflavone_reductase-like"/>
</dbReference>
<evidence type="ECO:0000313" key="7">
    <source>
        <dbReference type="Proteomes" id="UP000233778"/>
    </source>
</evidence>
<gene>
    <name evidence="4" type="ORF">CWC46_02050</name>
    <name evidence="5" type="ORF">Ser39006_002050</name>
</gene>
<dbReference type="Gene3D" id="3.40.50.720">
    <property type="entry name" value="NAD(P)-binding Rossmann-like Domain"/>
    <property type="match status" value="1"/>
</dbReference>
<dbReference type="STRING" id="104623.Ser39006_00546"/>
<keyword evidence="2" id="KW-0560">Oxidoreductase</keyword>
<dbReference type="Gene3D" id="3.90.25.10">
    <property type="entry name" value="UDP-galactose 4-epimerase, domain 1"/>
    <property type="match status" value="1"/>
</dbReference>
<reference evidence="5" key="2">
    <citation type="submission" date="2013-09" db="EMBL/GenBank/DDBJ databases">
        <authorList>
            <person name="Wang G."/>
            <person name="Yang Y."/>
            <person name="Su Y."/>
        </authorList>
    </citation>
    <scope>NUCLEOTIDE SEQUENCE</scope>
    <source>
        <strain evidence="5">ATCC 39006</strain>
    </source>
</reference>
<reference evidence="5 6" key="1">
    <citation type="journal article" date="2013" name="Genome Announc.">
        <title>Draft genome sequence of Serratia sp. strain ATCC 39006, a model bacterium for analysis of the biosynthesis and regulation of prodigiosin, a carbapenem, and gas vesicles.</title>
        <authorList>
            <person name="Fineran P.C."/>
            <person name="Iglesias Cans M.C."/>
            <person name="Ramsay J.P."/>
            <person name="Wilf N.M."/>
            <person name="Cossyleon D."/>
            <person name="McNeil M.B."/>
            <person name="Williamson N.R."/>
            <person name="Monson R.E."/>
            <person name="Becher S.A."/>
            <person name="Stanton J.A."/>
            <person name="Brugger K."/>
            <person name="Brown S.D."/>
            <person name="Salmond G.P."/>
        </authorList>
    </citation>
    <scope>NUCLEOTIDE SEQUENCE [LARGE SCALE GENOMIC DNA]</scope>
    <source>
        <strain evidence="5">ATCC 39006</strain>
        <strain evidence="6">ATCC 39006 / SC 11482</strain>
    </source>
</reference>
<dbReference type="KEGG" id="serq:CWC46_02050"/>
<dbReference type="Proteomes" id="UP000017700">
    <property type="component" value="Chromosome"/>
</dbReference>
<feature type="domain" description="NmrA-like" evidence="3">
    <location>
        <begin position="3"/>
        <end position="139"/>
    </location>
</feature>
<evidence type="ECO:0000256" key="1">
    <source>
        <dbReference type="ARBA" id="ARBA00022857"/>
    </source>
</evidence>
<dbReference type="PANTHER" id="PTHR47706:SF6">
    <property type="entry name" value="NMRA-LIKE FAMILY PROTEIN (AFU_ORTHOLOGUE AFUA_6G00280)"/>
    <property type="match status" value="1"/>
</dbReference>
<evidence type="ECO:0000313" key="4">
    <source>
        <dbReference type="EMBL" id="AUG98713.1"/>
    </source>
</evidence>
<dbReference type="KEGG" id="sera:Ser39006_002050"/>
<dbReference type="EMBL" id="CP025084">
    <property type="protein sequence ID" value="AUH03028.1"/>
    <property type="molecule type" value="Genomic_DNA"/>
</dbReference>
<keyword evidence="6" id="KW-1185">Reference proteome</keyword>
<dbReference type="Proteomes" id="UP000233778">
    <property type="component" value="Chromosome"/>
</dbReference>
<sequence length="205" mass="23307">MTRAVIEAGVSHYFPWQFGVDYDRIGKGSGQPVWDEQLAVRQILRNQQQTKWVIVSTGMFTRFLFKPDFGVVDIPGRKVHALGNANFALTLTTPEDIGILTAEIFFQTPAIENRVIYIAGDTITYRQLANILSQQYRSSFALEVDNIRTLQNTVESSPNDVFAAYRLAFAREDGVAWDKSITYNAQRGIHVTDVGKWLEENKHDY</sequence>
<dbReference type="PANTHER" id="PTHR47706">
    <property type="entry name" value="NMRA-LIKE FAMILY PROTEIN"/>
    <property type="match status" value="1"/>
</dbReference>